<feature type="domain" description="Aminoglycoside phosphotransferase" evidence="1">
    <location>
        <begin position="48"/>
        <end position="247"/>
    </location>
</feature>
<evidence type="ECO:0000313" key="2">
    <source>
        <dbReference type="EMBL" id="MBS4196001.1"/>
    </source>
</evidence>
<dbReference type="Gene3D" id="3.30.200.20">
    <property type="entry name" value="Phosphorylase Kinase, domain 1"/>
    <property type="match status" value="1"/>
</dbReference>
<sequence>MNKPHPITFNEILQLILPYYGLHGDSISFIPFGDKSYSYKIRCLNGNTFYLKLLDKKLQKEAIAQTEYYLPLLTELHERSLYPPAIYPILTKDGRAKVELDEIVLILFPWIDGSSLADSYPLNESYIREIAKLSAELHMITTNTQLPRESFNVNFLDELYTYIKILPQKSASLELKAIITTKETEIISLIEKIKQLASTFETSHFKFVVCHGDLWGGNLIQSSSGLRIIDWESVISAPMERELAGYITQMPFVFMDAYSEKIGSRIKPNIDLLRFFSFRSQLHNLYSWLKNLLIYELDKEQQMNDIDMIKNHCLNRWEGLEEGLQSLEFHFNQKEGE</sequence>
<dbReference type="InterPro" id="IPR002575">
    <property type="entry name" value="Aminoglycoside_PTrfase"/>
</dbReference>
<evidence type="ECO:0000313" key="3">
    <source>
        <dbReference type="Proteomes" id="UP000681414"/>
    </source>
</evidence>
<comment type="caution">
    <text evidence="2">The sequence shown here is derived from an EMBL/GenBank/DDBJ whole genome shotgun (WGS) entry which is preliminary data.</text>
</comment>
<dbReference type="RefSeq" id="WP_213125168.1">
    <property type="nucleotide sequence ID" value="NZ_JAGYPG010000002.1"/>
</dbReference>
<protein>
    <submittedName>
        <fullName evidence="2">Phosphotransferase</fullName>
    </submittedName>
</protein>
<dbReference type="AlphaFoldDB" id="A0A942TDL5"/>
<accession>A0A942TDL5</accession>
<evidence type="ECO:0000259" key="1">
    <source>
        <dbReference type="Pfam" id="PF01636"/>
    </source>
</evidence>
<dbReference type="EMBL" id="JAGYPG010000002">
    <property type="protein sequence ID" value="MBS4196001.1"/>
    <property type="molecule type" value="Genomic_DNA"/>
</dbReference>
<proteinExistence type="predicted"/>
<organism evidence="2 3">
    <name type="scientific">Lederbergia citri</name>
    <dbReference type="NCBI Taxonomy" id="2833580"/>
    <lineage>
        <taxon>Bacteria</taxon>
        <taxon>Bacillati</taxon>
        <taxon>Bacillota</taxon>
        <taxon>Bacilli</taxon>
        <taxon>Bacillales</taxon>
        <taxon>Bacillaceae</taxon>
        <taxon>Lederbergia</taxon>
    </lineage>
</organism>
<dbReference type="Proteomes" id="UP000681414">
    <property type="component" value="Unassembled WGS sequence"/>
</dbReference>
<name>A0A942TDL5_9BACI</name>
<dbReference type="Gene3D" id="1.10.510.10">
    <property type="entry name" value="Transferase(Phosphotransferase) domain 1"/>
    <property type="match status" value="1"/>
</dbReference>
<keyword evidence="3" id="KW-1185">Reference proteome</keyword>
<dbReference type="SUPFAM" id="SSF56112">
    <property type="entry name" value="Protein kinase-like (PK-like)"/>
    <property type="match status" value="1"/>
</dbReference>
<dbReference type="Pfam" id="PF01636">
    <property type="entry name" value="APH"/>
    <property type="match status" value="1"/>
</dbReference>
<gene>
    <name evidence="2" type="ORF">KHA97_13120</name>
</gene>
<reference evidence="2 3" key="1">
    <citation type="submission" date="2021-05" db="EMBL/GenBank/DDBJ databases">
        <title>Novel Bacillus species.</title>
        <authorList>
            <person name="Liu G."/>
        </authorList>
    </citation>
    <scope>NUCLEOTIDE SEQUENCE [LARGE SCALE GENOMIC DNA]</scope>
    <source>
        <strain evidence="3">FJAT-49780</strain>
    </source>
</reference>
<dbReference type="InterPro" id="IPR011009">
    <property type="entry name" value="Kinase-like_dom_sf"/>
</dbReference>
<dbReference type="Gene3D" id="1.20.58.840">
    <property type="match status" value="1"/>
</dbReference>